<name>A0ABR2Z0B9_9CHLO</name>
<feature type="compositionally biased region" description="Polar residues" evidence="1">
    <location>
        <begin position="17"/>
        <end position="29"/>
    </location>
</feature>
<feature type="compositionally biased region" description="Basic and acidic residues" evidence="1">
    <location>
        <begin position="207"/>
        <end position="228"/>
    </location>
</feature>
<feature type="region of interest" description="Disordered" evidence="1">
    <location>
        <begin position="1"/>
        <end position="89"/>
    </location>
</feature>
<gene>
    <name evidence="2" type="ORF">WJX75_006689</name>
</gene>
<comment type="caution">
    <text evidence="2">The sequence shown here is derived from an EMBL/GenBank/DDBJ whole genome shotgun (WGS) entry which is preliminary data.</text>
</comment>
<sequence>MQVPFEDRKQLFEQVSEAVNTTEAETTPMQGIEEGSDGIPKTKSRKHRPSQLSVDDIDLSEDFRSPHPAIQRTPVPVTPQSASSVSSSAVEILRTPMPFGSPVPDPRHTTTFAQTLGDAAGQKRPSVNQPAYNKLPCNVPFELRHVERAQSNPETPTNPFQTPSPLESDRRYAVSSQDPDSTPHIFGLSNPATVYKENKAIRLRHTPFNERVDKEVQKERRFSERLSTEKAATGQNT</sequence>
<evidence type="ECO:0000313" key="3">
    <source>
        <dbReference type="Proteomes" id="UP001491310"/>
    </source>
</evidence>
<proteinExistence type="predicted"/>
<accession>A0ABR2Z0B9</accession>
<feature type="region of interest" description="Disordered" evidence="1">
    <location>
        <begin position="143"/>
        <end position="189"/>
    </location>
</feature>
<feature type="compositionally biased region" description="Basic and acidic residues" evidence="1">
    <location>
        <begin position="1"/>
        <end position="11"/>
    </location>
</feature>
<organism evidence="2 3">
    <name type="scientific">Coccomyxa subellipsoidea</name>
    <dbReference type="NCBI Taxonomy" id="248742"/>
    <lineage>
        <taxon>Eukaryota</taxon>
        <taxon>Viridiplantae</taxon>
        <taxon>Chlorophyta</taxon>
        <taxon>core chlorophytes</taxon>
        <taxon>Trebouxiophyceae</taxon>
        <taxon>Trebouxiophyceae incertae sedis</taxon>
        <taxon>Coccomyxaceae</taxon>
        <taxon>Coccomyxa</taxon>
    </lineage>
</organism>
<feature type="region of interest" description="Disordered" evidence="1">
    <location>
        <begin position="206"/>
        <end position="237"/>
    </location>
</feature>
<protein>
    <submittedName>
        <fullName evidence="2">Uncharacterized protein</fullName>
    </submittedName>
</protein>
<dbReference type="EMBL" id="JALJOT010000002">
    <property type="protein sequence ID" value="KAK9917638.1"/>
    <property type="molecule type" value="Genomic_DNA"/>
</dbReference>
<evidence type="ECO:0000256" key="1">
    <source>
        <dbReference type="SAM" id="MobiDB-lite"/>
    </source>
</evidence>
<dbReference type="Proteomes" id="UP001491310">
    <property type="component" value="Unassembled WGS sequence"/>
</dbReference>
<reference evidence="2 3" key="1">
    <citation type="journal article" date="2024" name="Nat. Commun.">
        <title>Phylogenomics reveals the evolutionary origins of lichenization in chlorophyte algae.</title>
        <authorList>
            <person name="Puginier C."/>
            <person name="Libourel C."/>
            <person name="Otte J."/>
            <person name="Skaloud P."/>
            <person name="Haon M."/>
            <person name="Grisel S."/>
            <person name="Petersen M."/>
            <person name="Berrin J.G."/>
            <person name="Delaux P.M."/>
            <person name="Dal Grande F."/>
            <person name="Keller J."/>
        </authorList>
    </citation>
    <scope>NUCLEOTIDE SEQUENCE [LARGE SCALE GENOMIC DNA]</scope>
    <source>
        <strain evidence="2 3">SAG 216-7</strain>
    </source>
</reference>
<feature type="compositionally biased region" description="Polar residues" evidence="1">
    <location>
        <begin position="149"/>
        <end position="165"/>
    </location>
</feature>
<evidence type="ECO:0000313" key="2">
    <source>
        <dbReference type="EMBL" id="KAK9917638.1"/>
    </source>
</evidence>
<keyword evidence="3" id="KW-1185">Reference proteome</keyword>